<proteinExistence type="predicted"/>
<feature type="transmembrane region" description="Helical" evidence="6">
    <location>
        <begin position="113"/>
        <end position="136"/>
    </location>
</feature>
<evidence type="ECO:0000259" key="7">
    <source>
        <dbReference type="Pfam" id="PF02656"/>
    </source>
</evidence>
<dbReference type="RefSeq" id="WP_206294233.1">
    <property type="nucleotide sequence ID" value="NZ_CP063458.1"/>
</dbReference>
<dbReference type="KEGG" id="hbs:IPV69_07055"/>
<dbReference type="PANTHER" id="PTHR34187:SF2">
    <property type="entry name" value="DUF202 DOMAIN-CONTAINING PROTEIN"/>
    <property type="match status" value="1"/>
</dbReference>
<dbReference type="GO" id="GO:0005886">
    <property type="term" value="C:plasma membrane"/>
    <property type="evidence" value="ECO:0007669"/>
    <property type="project" value="UniProtKB-SubCell"/>
</dbReference>
<sequence>MKPDSASTPKTVEQDPRVIFAAERTLLAWIRTGLALMGFGFVVARFGLFIAELTAARAGAGQIPADSSRGRVSLAIGVVLVVTGVVMNLLSTMSHVRTMRRLRDGVAITPNAWSAATMLALLMAALGAAMACYLLFVH</sequence>
<dbReference type="PANTHER" id="PTHR34187">
    <property type="entry name" value="FGR18P"/>
    <property type="match status" value="1"/>
</dbReference>
<keyword evidence="9" id="KW-1185">Reference proteome</keyword>
<organism evidence="8 9">
    <name type="scientific">Humisphaera borealis</name>
    <dbReference type="NCBI Taxonomy" id="2807512"/>
    <lineage>
        <taxon>Bacteria</taxon>
        <taxon>Pseudomonadati</taxon>
        <taxon>Planctomycetota</taxon>
        <taxon>Phycisphaerae</taxon>
        <taxon>Tepidisphaerales</taxon>
        <taxon>Tepidisphaeraceae</taxon>
        <taxon>Humisphaera</taxon>
    </lineage>
</organism>
<keyword evidence="3 6" id="KW-0812">Transmembrane</keyword>
<dbReference type="Pfam" id="PF02656">
    <property type="entry name" value="DUF202"/>
    <property type="match status" value="1"/>
</dbReference>
<evidence type="ECO:0000256" key="3">
    <source>
        <dbReference type="ARBA" id="ARBA00022692"/>
    </source>
</evidence>
<feature type="transmembrane region" description="Helical" evidence="6">
    <location>
        <begin position="26"/>
        <end position="51"/>
    </location>
</feature>
<dbReference type="EMBL" id="CP063458">
    <property type="protein sequence ID" value="QOV91108.1"/>
    <property type="molecule type" value="Genomic_DNA"/>
</dbReference>
<evidence type="ECO:0000256" key="1">
    <source>
        <dbReference type="ARBA" id="ARBA00004651"/>
    </source>
</evidence>
<protein>
    <submittedName>
        <fullName evidence="8">DUF202 domain-containing protein</fullName>
    </submittedName>
</protein>
<gene>
    <name evidence="8" type="ORF">IPV69_07055</name>
</gene>
<dbReference type="InterPro" id="IPR003807">
    <property type="entry name" value="DUF202"/>
</dbReference>
<keyword evidence="5 6" id="KW-0472">Membrane</keyword>
<evidence type="ECO:0000313" key="9">
    <source>
        <dbReference type="Proteomes" id="UP000593765"/>
    </source>
</evidence>
<evidence type="ECO:0000256" key="2">
    <source>
        <dbReference type="ARBA" id="ARBA00022475"/>
    </source>
</evidence>
<accession>A0A7M2X036</accession>
<name>A0A7M2X036_9BACT</name>
<dbReference type="Proteomes" id="UP000593765">
    <property type="component" value="Chromosome"/>
</dbReference>
<feature type="transmembrane region" description="Helical" evidence="6">
    <location>
        <begin position="72"/>
        <end position="93"/>
    </location>
</feature>
<reference evidence="8 9" key="1">
    <citation type="submission" date="2020-10" db="EMBL/GenBank/DDBJ databases">
        <title>Wide distribution of Phycisphaera-like planctomycetes from WD2101 soil group in peatlands and genome analysis of the first cultivated representative.</title>
        <authorList>
            <person name="Dedysh S.N."/>
            <person name="Beletsky A.V."/>
            <person name="Ivanova A."/>
            <person name="Kulichevskaya I.S."/>
            <person name="Suzina N.E."/>
            <person name="Philippov D.A."/>
            <person name="Rakitin A.L."/>
            <person name="Mardanov A.V."/>
            <person name="Ravin N.V."/>
        </authorList>
    </citation>
    <scope>NUCLEOTIDE SEQUENCE [LARGE SCALE GENOMIC DNA]</scope>
    <source>
        <strain evidence="8 9">M1803</strain>
    </source>
</reference>
<evidence type="ECO:0000256" key="6">
    <source>
        <dbReference type="SAM" id="Phobius"/>
    </source>
</evidence>
<feature type="domain" description="DUF202" evidence="7">
    <location>
        <begin position="17"/>
        <end position="101"/>
    </location>
</feature>
<keyword evidence="2" id="KW-1003">Cell membrane</keyword>
<dbReference type="InterPro" id="IPR052053">
    <property type="entry name" value="IM_YidH-like"/>
</dbReference>
<keyword evidence="4 6" id="KW-1133">Transmembrane helix</keyword>
<evidence type="ECO:0000256" key="5">
    <source>
        <dbReference type="ARBA" id="ARBA00023136"/>
    </source>
</evidence>
<evidence type="ECO:0000256" key="4">
    <source>
        <dbReference type="ARBA" id="ARBA00022989"/>
    </source>
</evidence>
<evidence type="ECO:0000313" key="8">
    <source>
        <dbReference type="EMBL" id="QOV91108.1"/>
    </source>
</evidence>
<dbReference type="AlphaFoldDB" id="A0A7M2X036"/>
<comment type="subcellular location">
    <subcellularLocation>
        <location evidence="1">Cell membrane</location>
        <topology evidence="1">Multi-pass membrane protein</topology>
    </subcellularLocation>
</comment>